<dbReference type="GeneID" id="58108800"/>
<dbReference type="AlphaFoldDB" id="A0A9Q8IMT7"/>
<dbReference type="HAMAP" id="MF_00094">
    <property type="entry name" value="Rel_fac_2"/>
    <property type="match status" value="1"/>
</dbReference>
<sequence length="371" mass="42168">MELKDAKDEINKIKKAIAGFRGSLDLDSLSENIEINESKMADPNFWDDPNKAKSFIEENNKLKKKYDNFKVIAEESDDLEINLELLEEDNDPSIMEEFENNLSKTKKHLENYRLGMLLNGKYDGNNAILEIHPGAGGTESHDWGMMLLRMYTRWAEQHEFKLETLNYQVGEVAGIDSATLLISGENAYGYLKSEKGVHRLVRISPFDSAGRRHTSFASVDVMPELDDSVNIDINPADLRVDVFRASGAGGQHVNKTSSAVRITHEPTGIVVASQAQRSQLQNRETAMNMLKSKLYELEEEKKAEQKAQLEGEQKEIGWGSQIRSYVFHPYSMVKDHRTGYETAKVQDVMDGKLDKFINSYLQWKLSKQNPD</sequence>
<organism evidence="9 10">
    <name type="scientific">Apilactobacillus micheneri</name>
    <dbReference type="NCBI Taxonomy" id="1899430"/>
    <lineage>
        <taxon>Bacteria</taxon>
        <taxon>Bacillati</taxon>
        <taxon>Bacillota</taxon>
        <taxon>Bacilli</taxon>
        <taxon>Lactobacillales</taxon>
        <taxon>Lactobacillaceae</taxon>
        <taxon>Apilactobacillus</taxon>
    </lineage>
</organism>
<dbReference type="Gene3D" id="3.30.70.1660">
    <property type="match status" value="1"/>
</dbReference>
<comment type="PTM">
    <text evidence="6">Methylated by PrmC. Methylation increases the termination efficiency of RF2.</text>
</comment>
<comment type="similarity">
    <text evidence="2 6">Belongs to the prokaryotic/mitochondrial release factor family.</text>
</comment>
<gene>
    <name evidence="6 9" type="primary">prfB</name>
    <name evidence="9" type="ORF">DY130_05995</name>
</gene>
<comment type="caution">
    <text evidence="9">The sequence shown here is derived from an EMBL/GenBank/DDBJ whole genome shotgun (WGS) entry which is preliminary data.</text>
</comment>
<keyword evidence="7" id="KW-0175">Coiled coil</keyword>
<evidence type="ECO:0000256" key="2">
    <source>
        <dbReference type="ARBA" id="ARBA00010835"/>
    </source>
</evidence>
<dbReference type="SMART" id="SM00937">
    <property type="entry name" value="PCRF"/>
    <property type="match status" value="1"/>
</dbReference>
<reference evidence="9" key="1">
    <citation type="submission" date="2018-08" db="EMBL/GenBank/DDBJ databases">
        <title>Comparative genomics of wild bee and flower associated Lactobacillus reveals potential adaptation to the bee host.</title>
        <authorList>
            <person name="Vuong H.Q."/>
            <person name="Mcfrederick Q.S."/>
        </authorList>
    </citation>
    <scope>NUCLEOTIDE SEQUENCE</scope>
    <source>
        <strain evidence="9">HV_63</strain>
    </source>
</reference>
<dbReference type="PANTHER" id="PTHR43116:SF3">
    <property type="entry name" value="CLASS I PEPTIDE CHAIN RELEASE FACTOR"/>
    <property type="match status" value="1"/>
</dbReference>
<comment type="subcellular location">
    <subcellularLocation>
        <location evidence="6">Cytoplasm</location>
    </subcellularLocation>
</comment>
<dbReference type="FunFam" id="3.30.160.20:FF:000010">
    <property type="entry name" value="Peptide chain release factor 2"/>
    <property type="match status" value="1"/>
</dbReference>
<dbReference type="OrthoDB" id="9806673at2"/>
<dbReference type="GO" id="GO:0005737">
    <property type="term" value="C:cytoplasm"/>
    <property type="evidence" value="ECO:0007669"/>
    <property type="project" value="UniProtKB-SubCell"/>
</dbReference>
<dbReference type="Pfam" id="PF03462">
    <property type="entry name" value="PCRF"/>
    <property type="match status" value="1"/>
</dbReference>
<dbReference type="GO" id="GO:0016149">
    <property type="term" value="F:translation release factor activity, codon specific"/>
    <property type="evidence" value="ECO:0007669"/>
    <property type="project" value="UniProtKB-UniRule"/>
</dbReference>
<feature type="coiled-coil region" evidence="7">
    <location>
        <begin position="280"/>
        <end position="315"/>
    </location>
</feature>
<dbReference type="EMBL" id="QUBG01000006">
    <property type="protein sequence ID" value="TPR43228.1"/>
    <property type="molecule type" value="Genomic_DNA"/>
</dbReference>
<dbReference type="PROSITE" id="PS00745">
    <property type="entry name" value="RF_PROK_I"/>
    <property type="match status" value="1"/>
</dbReference>
<keyword evidence="5 6" id="KW-0648">Protein biosynthesis</keyword>
<dbReference type="InterPro" id="IPR000352">
    <property type="entry name" value="Pep_chain_release_fac_I"/>
</dbReference>
<dbReference type="InterPro" id="IPR045853">
    <property type="entry name" value="Pep_chain_release_fac_I_sf"/>
</dbReference>
<evidence type="ECO:0000256" key="5">
    <source>
        <dbReference type="ARBA" id="ARBA00022917"/>
    </source>
</evidence>
<dbReference type="Proteomes" id="UP000784700">
    <property type="component" value="Unassembled WGS sequence"/>
</dbReference>
<proteinExistence type="inferred from homology"/>
<keyword evidence="4 6" id="KW-0488">Methylation</keyword>
<dbReference type="Gene3D" id="3.30.160.20">
    <property type="match status" value="1"/>
</dbReference>
<comment type="function">
    <text evidence="1 6">Peptide chain release factor 2 directs the termination of translation in response to the peptide chain termination codons UGA and UAA.</text>
</comment>
<evidence type="ECO:0000256" key="7">
    <source>
        <dbReference type="SAM" id="Coils"/>
    </source>
</evidence>
<keyword evidence="6" id="KW-0963">Cytoplasm</keyword>
<dbReference type="RefSeq" id="WP_108982943.1">
    <property type="nucleotide sequence ID" value="NZ_BAABXB010000209.1"/>
</dbReference>
<evidence type="ECO:0000313" key="10">
    <source>
        <dbReference type="Proteomes" id="UP000784700"/>
    </source>
</evidence>
<dbReference type="NCBIfam" id="TIGR00020">
    <property type="entry name" value="prfB"/>
    <property type="match status" value="1"/>
</dbReference>
<evidence type="ECO:0000256" key="3">
    <source>
        <dbReference type="ARBA" id="ARBA00019192"/>
    </source>
</evidence>
<evidence type="ECO:0000256" key="1">
    <source>
        <dbReference type="ARBA" id="ARBA00002613"/>
    </source>
</evidence>
<dbReference type="Gene3D" id="1.20.58.410">
    <property type="entry name" value="Release factor"/>
    <property type="match status" value="1"/>
</dbReference>
<evidence type="ECO:0000313" key="9">
    <source>
        <dbReference type="EMBL" id="TPR43228.1"/>
    </source>
</evidence>
<dbReference type="Pfam" id="PF00472">
    <property type="entry name" value="RF-1"/>
    <property type="match status" value="1"/>
</dbReference>
<dbReference type="InterPro" id="IPR005139">
    <property type="entry name" value="PCRF"/>
</dbReference>
<feature type="coiled-coil region" evidence="7">
    <location>
        <begin position="69"/>
        <end position="115"/>
    </location>
</feature>
<evidence type="ECO:0000256" key="4">
    <source>
        <dbReference type="ARBA" id="ARBA00022481"/>
    </source>
</evidence>
<feature type="modified residue" description="N5-methylglutamine" evidence="6">
    <location>
        <position position="251"/>
    </location>
</feature>
<evidence type="ECO:0000256" key="6">
    <source>
        <dbReference type="HAMAP-Rule" id="MF_00094"/>
    </source>
</evidence>
<dbReference type="PANTHER" id="PTHR43116">
    <property type="entry name" value="PEPTIDE CHAIN RELEASE FACTOR 2"/>
    <property type="match status" value="1"/>
</dbReference>
<evidence type="ECO:0000259" key="8">
    <source>
        <dbReference type="PROSITE" id="PS00745"/>
    </source>
</evidence>
<dbReference type="SUPFAM" id="SSF75620">
    <property type="entry name" value="Release factor"/>
    <property type="match status" value="1"/>
</dbReference>
<dbReference type="InterPro" id="IPR004374">
    <property type="entry name" value="PrfB"/>
</dbReference>
<protein>
    <recommendedName>
        <fullName evidence="3 6">Peptide chain release factor 2</fullName>
        <shortName evidence="6">RF-2</shortName>
    </recommendedName>
</protein>
<feature type="domain" description="Prokaryotic-type class I peptide chain release factors" evidence="8">
    <location>
        <begin position="244"/>
        <end position="260"/>
    </location>
</feature>
<name>A0A9Q8IMT7_9LACO</name>
<accession>A0A9Q8IMT7</accession>